<gene>
    <name evidence="3" type="primary">LOC109261232</name>
</gene>
<sequence length="147" mass="15841">MEEAATRKFVHEDNSHIISFCGADKNAEEDSITSSTEMKIRILGQINSECQRLSDQPGPDDSWPTSASQDLDFGTKEGTAKSAMEAKEDGVGIIENVPPKQTVNGSLTSAGGVPENDRSDMMLALELGEEEDVESPSLPEVLSSSYF</sequence>
<organism evidence="2 3">
    <name type="scientific">Panthera pardus</name>
    <name type="common">Leopard</name>
    <name type="synonym">Felis pardus</name>
    <dbReference type="NCBI Taxonomy" id="9691"/>
    <lineage>
        <taxon>Eukaryota</taxon>
        <taxon>Metazoa</taxon>
        <taxon>Chordata</taxon>
        <taxon>Craniata</taxon>
        <taxon>Vertebrata</taxon>
        <taxon>Euteleostomi</taxon>
        <taxon>Mammalia</taxon>
        <taxon>Eutheria</taxon>
        <taxon>Laurasiatheria</taxon>
        <taxon>Carnivora</taxon>
        <taxon>Feliformia</taxon>
        <taxon>Felidae</taxon>
        <taxon>Pantherinae</taxon>
        <taxon>Panthera</taxon>
    </lineage>
</organism>
<dbReference type="RefSeq" id="XP_053765455.1">
    <property type="nucleotide sequence ID" value="XM_053909480.1"/>
</dbReference>
<accession>A0A9W2W3I2</accession>
<evidence type="ECO:0000256" key="1">
    <source>
        <dbReference type="SAM" id="MobiDB-lite"/>
    </source>
</evidence>
<name>A0A9W2W3I2_PANPR</name>
<evidence type="ECO:0000313" key="2">
    <source>
        <dbReference type="Proteomes" id="UP001165780"/>
    </source>
</evidence>
<protein>
    <submittedName>
        <fullName evidence="3">Uncharacterized protein LOC109261232 isoform X2</fullName>
    </submittedName>
</protein>
<keyword evidence="2" id="KW-1185">Reference proteome</keyword>
<evidence type="ECO:0000313" key="3">
    <source>
        <dbReference type="RefSeq" id="XP_053765455.1"/>
    </source>
</evidence>
<dbReference type="GeneID" id="109261232"/>
<proteinExistence type="predicted"/>
<feature type="region of interest" description="Disordered" evidence="1">
    <location>
        <begin position="51"/>
        <end position="74"/>
    </location>
</feature>
<feature type="region of interest" description="Disordered" evidence="1">
    <location>
        <begin position="96"/>
        <end position="117"/>
    </location>
</feature>
<dbReference type="AlphaFoldDB" id="A0A9W2W3I2"/>
<feature type="compositionally biased region" description="Polar residues" evidence="1">
    <location>
        <begin position="99"/>
        <end position="109"/>
    </location>
</feature>
<reference evidence="3" key="1">
    <citation type="submission" date="2025-08" db="UniProtKB">
        <authorList>
            <consortium name="RefSeq"/>
        </authorList>
    </citation>
    <scope>IDENTIFICATION</scope>
    <source>
        <tissue evidence="3">Whole blood</tissue>
    </source>
</reference>
<dbReference type="Proteomes" id="UP001165780">
    <property type="component" value="Unplaced"/>
</dbReference>